<dbReference type="Gene3D" id="3.50.30.10">
    <property type="entry name" value="Phosphohistidine domain"/>
    <property type="match status" value="1"/>
</dbReference>
<evidence type="ECO:0000256" key="7">
    <source>
        <dbReference type="ARBA" id="ARBA00022679"/>
    </source>
</evidence>
<protein>
    <recommendedName>
        <fullName evidence="6 15">Phosphoenolpyruvate synthase</fullName>
        <shortName evidence="15">PEP synthase</shortName>
        <ecNumber evidence="5 15">2.7.9.2</ecNumber>
    </recommendedName>
    <alternativeName>
        <fullName evidence="13 15">Pyruvate, water dikinase</fullName>
    </alternativeName>
</protein>
<evidence type="ECO:0000313" key="20">
    <source>
        <dbReference type="Proteomes" id="UP000177349"/>
    </source>
</evidence>
<dbReference type="InterPro" id="IPR013815">
    <property type="entry name" value="ATP_grasp_subdomain_1"/>
</dbReference>
<evidence type="ECO:0000256" key="14">
    <source>
        <dbReference type="ARBA" id="ARBA00047700"/>
    </source>
</evidence>
<evidence type="ECO:0000256" key="6">
    <source>
        <dbReference type="ARBA" id="ARBA00021623"/>
    </source>
</evidence>
<keyword evidence="12 15" id="KW-0460">Magnesium</keyword>
<dbReference type="Pfam" id="PF00391">
    <property type="entry name" value="PEP-utilizers"/>
    <property type="match status" value="1"/>
</dbReference>
<accession>A0A1G2BWP1</accession>
<evidence type="ECO:0000256" key="13">
    <source>
        <dbReference type="ARBA" id="ARBA00033470"/>
    </source>
</evidence>
<dbReference type="PIRSF" id="PIRSF000854">
    <property type="entry name" value="PEP_synthase"/>
    <property type="match status" value="1"/>
</dbReference>
<dbReference type="GO" id="GO:0046872">
    <property type="term" value="F:metal ion binding"/>
    <property type="evidence" value="ECO:0007669"/>
    <property type="project" value="UniProtKB-KW"/>
</dbReference>
<dbReference type="UniPathway" id="UPA00138"/>
<dbReference type="EMBL" id="MHKN01000005">
    <property type="protein sequence ID" value="OGY92939.1"/>
    <property type="molecule type" value="Genomic_DNA"/>
</dbReference>
<feature type="domain" description="PEP-utilising enzyme mobile" evidence="16">
    <location>
        <begin position="387"/>
        <end position="458"/>
    </location>
</feature>
<dbReference type="PANTHER" id="PTHR43030:SF1">
    <property type="entry name" value="PHOSPHOENOLPYRUVATE SYNTHASE"/>
    <property type="match status" value="1"/>
</dbReference>
<dbReference type="Proteomes" id="UP000177349">
    <property type="component" value="Unassembled WGS sequence"/>
</dbReference>
<comment type="caution">
    <text evidence="19">The sequence shown here is derived from an EMBL/GenBank/DDBJ whole genome shotgun (WGS) entry which is preliminary data.</text>
</comment>
<dbReference type="InterPro" id="IPR002192">
    <property type="entry name" value="PPDK_AMP/ATP-bd"/>
</dbReference>
<dbReference type="InterPro" id="IPR018274">
    <property type="entry name" value="PEP_util_AS"/>
</dbReference>
<dbReference type="SUPFAM" id="SSF52009">
    <property type="entry name" value="Phosphohistidine domain"/>
    <property type="match status" value="1"/>
</dbReference>
<proteinExistence type="inferred from homology"/>
<dbReference type="SUPFAM" id="SSF56059">
    <property type="entry name" value="Glutathione synthetase ATP-binding domain-like"/>
    <property type="match status" value="1"/>
</dbReference>
<sequence length="812" mass="90951">MPNKKGTFILWFRETGIKDIPLVGGKNASLGEMFQKLTRKGVRVPNGFSVTAGAYNYFLRESGLRSKIKSILSGLNTRDIRNLQERGHKVRQAILSAHFPKDLEEQIVREYRKLSRLYKMHDVDVAVRSSATAEDLPDASFAGQQESYLNIRGEYNLLDACKKCMASLFTDRAISYRTDKKFSHFDVALSITVQKMVRSDKASSGVMFSIDTESGFRNAVLINASYGLGEYIVKGAVNPDEYYIFKPTLGSSRRPIIGKTLGSKERKLVYSHGGNKSTRDEVVPPEDRHRFALTDDEVLQLAKWAVQIEEHYKKPMDMEWAKDGETGQLFIVQARPETVRSQQDLTVLEDYRLAKRGHVLVTGASVGSKIGQGKVRVLKDPSEFHLFKEGEVLVMEMTDPDVEPVMKKASAIVTNQGGRTSHAAIVSRELGIPAVVGTGSATWDLKTGQEVTVSCCEGETGYVYSGKLKYSVKKTDLKKFKLPTRTKIMIIAGNPELAFTESFIPNMGVGLAREELIIANSIKIHPMALVQYQKLDDAKAKRKIDALTVGYDDKKEYYVDKLSQGIARITAAFYPNDVIVRLADFRSNEYSELIGGYAFEPKNERNPMIGWRGASRYYAKAYLPAFLLELEALKRVRNEMGLKNLKIMVPFCRTVEEGQKVLAIMAEHGLKRGTDGLEVYVMCEIPSNVILADQFAQIFDGFSIGSNDLTQLTLGVDRDSDLVSHVYDENNEAVKRLITQVIAVAKKYKRKIGICGQAPSDYPEFAKFLVEQKIDSISLNSDTVVKTSVALNKMYASSKKRAKKKISPRKRR</sequence>
<name>A0A1G2BWP1_9BACT</name>
<dbReference type="SUPFAM" id="SSF51621">
    <property type="entry name" value="Phosphoenolpyruvate/pyruvate domain"/>
    <property type="match status" value="1"/>
</dbReference>
<dbReference type="NCBIfam" id="NF005057">
    <property type="entry name" value="PRK06464.1"/>
    <property type="match status" value="1"/>
</dbReference>
<feature type="domain" description="Pyruvate phosphate dikinase AMP/ATP-binding" evidence="17">
    <location>
        <begin position="21"/>
        <end position="344"/>
    </location>
</feature>
<dbReference type="NCBIfam" id="TIGR01418">
    <property type="entry name" value="PEP_synth"/>
    <property type="match status" value="1"/>
</dbReference>
<evidence type="ECO:0000313" key="19">
    <source>
        <dbReference type="EMBL" id="OGY92939.1"/>
    </source>
</evidence>
<dbReference type="PROSITE" id="PS00742">
    <property type="entry name" value="PEP_ENZYMES_2"/>
    <property type="match status" value="1"/>
</dbReference>
<feature type="domain" description="PEP-utilising enzyme C-terminal" evidence="18">
    <location>
        <begin position="484"/>
        <end position="792"/>
    </location>
</feature>
<evidence type="ECO:0000259" key="16">
    <source>
        <dbReference type="Pfam" id="PF00391"/>
    </source>
</evidence>
<dbReference type="InterPro" id="IPR036637">
    <property type="entry name" value="Phosphohistidine_dom_sf"/>
</dbReference>
<evidence type="ECO:0000256" key="11">
    <source>
        <dbReference type="ARBA" id="ARBA00022840"/>
    </source>
</evidence>
<dbReference type="Pfam" id="PF01326">
    <property type="entry name" value="PPDK_N"/>
    <property type="match status" value="1"/>
</dbReference>
<keyword evidence="10 15" id="KW-0418">Kinase</keyword>
<dbReference type="InterPro" id="IPR040442">
    <property type="entry name" value="Pyrv_kinase-like_dom_sf"/>
</dbReference>
<evidence type="ECO:0000256" key="4">
    <source>
        <dbReference type="ARBA" id="ARBA00007837"/>
    </source>
</evidence>
<dbReference type="InterPro" id="IPR000121">
    <property type="entry name" value="PEP_util_C"/>
</dbReference>
<comment type="similarity">
    <text evidence="4 15">Belongs to the PEP-utilizing enzyme family.</text>
</comment>
<dbReference type="EC" id="2.7.9.2" evidence="5 15"/>
<dbReference type="PANTHER" id="PTHR43030">
    <property type="entry name" value="PHOSPHOENOLPYRUVATE SYNTHASE"/>
    <property type="match status" value="1"/>
</dbReference>
<comment type="pathway">
    <text evidence="3 15">Carbohydrate biosynthesis; gluconeogenesis.</text>
</comment>
<evidence type="ECO:0000256" key="15">
    <source>
        <dbReference type="PIRNR" id="PIRNR000854"/>
    </source>
</evidence>
<evidence type="ECO:0000259" key="18">
    <source>
        <dbReference type="Pfam" id="PF02896"/>
    </source>
</evidence>
<keyword evidence="11 15" id="KW-0067">ATP-binding</keyword>
<comment type="cofactor">
    <cofactor evidence="1 15">
        <name>Mg(2+)</name>
        <dbReference type="ChEBI" id="CHEBI:18420"/>
    </cofactor>
</comment>
<evidence type="ECO:0000256" key="2">
    <source>
        <dbReference type="ARBA" id="ARBA00002988"/>
    </source>
</evidence>
<dbReference type="FunFam" id="3.30.470.20:FF:000017">
    <property type="entry name" value="Phosphoenolpyruvate synthase"/>
    <property type="match status" value="1"/>
</dbReference>
<keyword evidence="19" id="KW-0670">Pyruvate</keyword>
<evidence type="ECO:0000256" key="1">
    <source>
        <dbReference type="ARBA" id="ARBA00001946"/>
    </source>
</evidence>
<dbReference type="AlphaFoldDB" id="A0A1G2BWP1"/>
<evidence type="ECO:0000256" key="3">
    <source>
        <dbReference type="ARBA" id="ARBA00004742"/>
    </source>
</evidence>
<dbReference type="Gene3D" id="3.20.20.60">
    <property type="entry name" value="Phosphoenolpyruvate-binding domains"/>
    <property type="match status" value="1"/>
</dbReference>
<evidence type="ECO:0000259" key="17">
    <source>
        <dbReference type="Pfam" id="PF01326"/>
    </source>
</evidence>
<comment type="function">
    <text evidence="2 15">Catalyzes the phosphorylation of pyruvate to phosphoenolpyruvate.</text>
</comment>
<dbReference type="InterPro" id="IPR015813">
    <property type="entry name" value="Pyrv/PenolPyrv_kinase-like_dom"/>
</dbReference>
<keyword evidence="7 15" id="KW-0808">Transferase</keyword>
<evidence type="ECO:0000256" key="10">
    <source>
        <dbReference type="ARBA" id="ARBA00022777"/>
    </source>
</evidence>
<dbReference type="GO" id="GO:0006094">
    <property type="term" value="P:gluconeogenesis"/>
    <property type="evidence" value="ECO:0007669"/>
    <property type="project" value="UniProtKB-UniPathway"/>
</dbReference>
<dbReference type="Gene3D" id="3.30.1490.20">
    <property type="entry name" value="ATP-grasp fold, A domain"/>
    <property type="match status" value="1"/>
</dbReference>
<keyword evidence="8 15" id="KW-0479">Metal-binding</keyword>
<dbReference type="Pfam" id="PF02896">
    <property type="entry name" value="PEP-utilizers_C"/>
    <property type="match status" value="1"/>
</dbReference>
<comment type="catalytic activity">
    <reaction evidence="14 15">
        <text>pyruvate + ATP + H2O = phosphoenolpyruvate + AMP + phosphate + 2 H(+)</text>
        <dbReference type="Rhea" id="RHEA:11364"/>
        <dbReference type="ChEBI" id="CHEBI:15361"/>
        <dbReference type="ChEBI" id="CHEBI:15377"/>
        <dbReference type="ChEBI" id="CHEBI:15378"/>
        <dbReference type="ChEBI" id="CHEBI:30616"/>
        <dbReference type="ChEBI" id="CHEBI:43474"/>
        <dbReference type="ChEBI" id="CHEBI:58702"/>
        <dbReference type="ChEBI" id="CHEBI:456215"/>
        <dbReference type="EC" id="2.7.9.2"/>
    </reaction>
</comment>
<evidence type="ECO:0000256" key="5">
    <source>
        <dbReference type="ARBA" id="ARBA00011996"/>
    </source>
</evidence>
<dbReference type="GO" id="GO:0005524">
    <property type="term" value="F:ATP binding"/>
    <property type="evidence" value="ECO:0007669"/>
    <property type="project" value="UniProtKB-KW"/>
</dbReference>
<reference evidence="19 20" key="1">
    <citation type="journal article" date="2016" name="Nat. Commun.">
        <title>Thousands of microbial genomes shed light on interconnected biogeochemical processes in an aquifer system.</title>
        <authorList>
            <person name="Anantharaman K."/>
            <person name="Brown C.T."/>
            <person name="Hug L.A."/>
            <person name="Sharon I."/>
            <person name="Castelle C.J."/>
            <person name="Probst A.J."/>
            <person name="Thomas B.C."/>
            <person name="Singh A."/>
            <person name="Wilkins M.J."/>
            <person name="Karaoz U."/>
            <person name="Brodie E.L."/>
            <person name="Williams K.H."/>
            <person name="Hubbard S.S."/>
            <person name="Banfield J.F."/>
        </authorList>
    </citation>
    <scope>NUCLEOTIDE SEQUENCE [LARGE SCALE GENOMIC DNA]</scope>
</reference>
<evidence type="ECO:0000256" key="8">
    <source>
        <dbReference type="ARBA" id="ARBA00022723"/>
    </source>
</evidence>
<organism evidence="19 20">
    <name type="scientific">Candidatus Komeilibacteria bacterium RIFCSPLOWO2_01_FULL_53_11</name>
    <dbReference type="NCBI Taxonomy" id="1798552"/>
    <lineage>
        <taxon>Bacteria</taxon>
        <taxon>Candidatus Komeiliibacteriota</taxon>
    </lineage>
</organism>
<dbReference type="Gene3D" id="3.30.470.20">
    <property type="entry name" value="ATP-grasp fold, B domain"/>
    <property type="match status" value="1"/>
</dbReference>
<dbReference type="FunFam" id="3.30.1490.20:FF:000010">
    <property type="entry name" value="Phosphoenolpyruvate synthase"/>
    <property type="match status" value="1"/>
</dbReference>
<dbReference type="GO" id="GO:0008986">
    <property type="term" value="F:pyruvate, water dikinase activity"/>
    <property type="evidence" value="ECO:0007669"/>
    <property type="project" value="UniProtKB-EC"/>
</dbReference>
<gene>
    <name evidence="19" type="ORF">A3B31_03625</name>
</gene>
<dbReference type="InterPro" id="IPR023151">
    <property type="entry name" value="PEP_util_CS"/>
</dbReference>
<dbReference type="PROSITE" id="PS00370">
    <property type="entry name" value="PEP_ENZYMES_PHOS_SITE"/>
    <property type="match status" value="1"/>
</dbReference>
<evidence type="ECO:0000256" key="12">
    <source>
        <dbReference type="ARBA" id="ARBA00022842"/>
    </source>
</evidence>
<keyword evidence="9 15" id="KW-0547">Nucleotide-binding</keyword>
<dbReference type="PRINTS" id="PR01736">
    <property type="entry name" value="PHPHTRNFRASE"/>
</dbReference>
<dbReference type="InterPro" id="IPR006319">
    <property type="entry name" value="PEP_synth"/>
</dbReference>
<dbReference type="InterPro" id="IPR008279">
    <property type="entry name" value="PEP-util_enz_mobile_dom"/>
</dbReference>
<evidence type="ECO:0000256" key="9">
    <source>
        <dbReference type="ARBA" id="ARBA00022741"/>
    </source>
</evidence>